<evidence type="ECO:0000313" key="2">
    <source>
        <dbReference type="EMBL" id="CAB9504027.1"/>
    </source>
</evidence>
<protein>
    <submittedName>
        <fullName evidence="2">Uncharacterized protein</fullName>
    </submittedName>
</protein>
<feature type="compositionally biased region" description="Low complexity" evidence="1">
    <location>
        <begin position="61"/>
        <end position="82"/>
    </location>
</feature>
<dbReference type="AlphaFoldDB" id="A0A9N8H8W2"/>
<gene>
    <name evidence="2" type="ORF">SEMRO_183_G079751.1</name>
</gene>
<accession>A0A9N8H8W2</accession>
<dbReference type="Proteomes" id="UP001153069">
    <property type="component" value="Unassembled WGS sequence"/>
</dbReference>
<feature type="compositionally biased region" description="Low complexity" evidence="1">
    <location>
        <begin position="148"/>
        <end position="161"/>
    </location>
</feature>
<reference evidence="2" key="1">
    <citation type="submission" date="2020-06" db="EMBL/GenBank/DDBJ databases">
        <authorList>
            <consortium name="Plant Systems Biology data submission"/>
        </authorList>
    </citation>
    <scope>NUCLEOTIDE SEQUENCE</scope>
    <source>
        <strain evidence="2">D6</strain>
    </source>
</reference>
<dbReference type="EMBL" id="CAICTM010000182">
    <property type="protein sequence ID" value="CAB9504027.1"/>
    <property type="molecule type" value="Genomic_DNA"/>
</dbReference>
<evidence type="ECO:0000313" key="3">
    <source>
        <dbReference type="Proteomes" id="UP001153069"/>
    </source>
</evidence>
<sequence length="176" mass="18656">MNIVATPISTTCTDTWSSDDLCLPIDVVDPFHEMSGDPVTLPVVISTGRGTGSPQGRRVSGAPTCTGTGTGTGTDINSTGGTRLSKRAARIKKQHSQIQRERSFRRAKSMDAGTAVKRSSKKSKAEDCSQEAMSVSTCTRPLAERTPSSSSSASSKSLLSRGKSRRGKDSRRMSCV</sequence>
<proteinExistence type="predicted"/>
<feature type="region of interest" description="Disordered" evidence="1">
    <location>
        <begin position="48"/>
        <end position="176"/>
    </location>
</feature>
<organism evidence="2 3">
    <name type="scientific">Seminavis robusta</name>
    <dbReference type="NCBI Taxonomy" id="568900"/>
    <lineage>
        <taxon>Eukaryota</taxon>
        <taxon>Sar</taxon>
        <taxon>Stramenopiles</taxon>
        <taxon>Ochrophyta</taxon>
        <taxon>Bacillariophyta</taxon>
        <taxon>Bacillariophyceae</taxon>
        <taxon>Bacillariophycidae</taxon>
        <taxon>Naviculales</taxon>
        <taxon>Naviculaceae</taxon>
        <taxon>Seminavis</taxon>
    </lineage>
</organism>
<comment type="caution">
    <text evidence="2">The sequence shown here is derived from an EMBL/GenBank/DDBJ whole genome shotgun (WGS) entry which is preliminary data.</text>
</comment>
<evidence type="ECO:0000256" key="1">
    <source>
        <dbReference type="SAM" id="MobiDB-lite"/>
    </source>
</evidence>
<keyword evidence="3" id="KW-1185">Reference proteome</keyword>
<name>A0A9N8H8W2_9STRA</name>
<feature type="compositionally biased region" description="Basic residues" evidence="1">
    <location>
        <begin position="84"/>
        <end position="95"/>
    </location>
</feature>